<dbReference type="RefSeq" id="WP_141786789.1">
    <property type="nucleotide sequence ID" value="NZ_BAAAKX010000006.1"/>
</dbReference>
<reference evidence="2 3" key="1">
    <citation type="submission" date="2019-06" db="EMBL/GenBank/DDBJ databases">
        <title>Sequencing the genomes of 1000 actinobacteria strains.</title>
        <authorList>
            <person name="Klenk H.-P."/>
        </authorList>
    </citation>
    <scope>NUCLEOTIDE SEQUENCE [LARGE SCALE GENOMIC DNA]</scope>
    <source>
        <strain evidence="2 3">DSM 18082</strain>
    </source>
</reference>
<accession>A0A542ZEI8</accession>
<keyword evidence="3" id="KW-1185">Reference proteome</keyword>
<sequence length="344" mass="35046">MATSASGPDKPCATDQLHVSAEWAPGGHVYGTDPTHRHSAGELDGQVTAVNHGAACVITGPPRIRLLTSGGLPLRVPTVVGAFCRLACGAPAELHLQTGATAVAGLSWEPSYCGPDPGPGVRLGVALRGSIEARVPVRNLGGAARPVYAPSCTSALPPGRLSVERFGLQEKEGGPAPTSPPVALPNTKGHVCEISMLRLGHGPVVSPMTGENAIIFSLTNVGTRPCSLFGYPAVTLLDGHGAAMPFRYTHGQSQYVTHARPASVLLPPAASAYFLVAKYRCDMEVVSHASSVRVSLGSDLATLAGPTSGGVGILAYCLGAPTEPGRAVDLSPIEATPGATLGTP</sequence>
<dbReference type="AlphaFoldDB" id="A0A542ZEI8"/>
<evidence type="ECO:0000313" key="3">
    <source>
        <dbReference type="Proteomes" id="UP000319514"/>
    </source>
</evidence>
<evidence type="ECO:0000313" key="2">
    <source>
        <dbReference type="EMBL" id="TQL58680.1"/>
    </source>
</evidence>
<dbReference type="Proteomes" id="UP000319514">
    <property type="component" value="Unassembled WGS sequence"/>
</dbReference>
<name>A0A542ZEI8_9MICO</name>
<comment type="caution">
    <text evidence="2">The sequence shown here is derived from an EMBL/GenBank/DDBJ whole genome shotgun (WGS) entry which is preliminary data.</text>
</comment>
<evidence type="ECO:0000259" key="1">
    <source>
        <dbReference type="Pfam" id="PF14016"/>
    </source>
</evidence>
<dbReference type="OrthoDB" id="3827416at2"/>
<dbReference type="Pfam" id="PF14016">
    <property type="entry name" value="DUF4232"/>
    <property type="match status" value="1"/>
</dbReference>
<organism evidence="2 3">
    <name type="scientific">Oryzihumus leptocrescens</name>
    <dbReference type="NCBI Taxonomy" id="297536"/>
    <lineage>
        <taxon>Bacteria</taxon>
        <taxon>Bacillati</taxon>
        <taxon>Actinomycetota</taxon>
        <taxon>Actinomycetes</taxon>
        <taxon>Micrococcales</taxon>
        <taxon>Intrasporangiaceae</taxon>
        <taxon>Oryzihumus</taxon>
    </lineage>
</organism>
<gene>
    <name evidence="2" type="ORF">FB474_0014</name>
</gene>
<protein>
    <submittedName>
        <fullName evidence="2">Uncharacterized protein DUF4232</fullName>
    </submittedName>
</protein>
<dbReference type="EMBL" id="VFOQ01000001">
    <property type="protein sequence ID" value="TQL58680.1"/>
    <property type="molecule type" value="Genomic_DNA"/>
</dbReference>
<proteinExistence type="predicted"/>
<feature type="domain" description="DUF4232" evidence="1">
    <location>
        <begin position="192"/>
        <end position="282"/>
    </location>
</feature>
<dbReference type="InterPro" id="IPR025326">
    <property type="entry name" value="DUF4232"/>
</dbReference>